<dbReference type="KEGG" id="adin:H7849_04480"/>
<keyword evidence="9" id="KW-1003">Cell membrane</keyword>
<keyword evidence="9" id="KW-0448">Lipopolysaccharide biosynthesis</keyword>
<comment type="pathway">
    <text evidence="1 9">Bacterial outer membrane biogenesis; LPS core biosynthesis.</text>
</comment>
<feature type="active site" description="Proton acceptor" evidence="7">
    <location>
        <position position="63"/>
    </location>
</feature>
<evidence type="ECO:0000256" key="5">
    <source>
        <dbReference type="ARBA" id="ARBA00031445"/>
    </source>
</evidence>
<dbReference type="UniPathway" id="UPA00958"/>
<dbReference type="RefSeq" id="WP_186744484.1">
    <property type="nucleotide sequence ID" value="NZ_CP060394.1"/>
</dbReference>
<proteinExistence type="inferred from homology"/>
<organism evidence="11 12">
    <name type="scientific">Alloacidobacterium dinghuense</name>
    <dbReference type="NCBI Taxonomy" id="2763107"/>
    <lineage>
        <taxon>Bacteria</taxon>
        <taxon>Pseudomonadati</taxon>
        <taxon>Acidobacteriota</taxon>
        <taxon>Terriglobia</taxon>
        <taxon>Terriglobales</taxon>
        <taxon>Acidobacteriaceae</taxon>
        <taxon>Alloacidobacterium</taxon>
    </lineage>
</organism>
<accession>A0A7G8BL10</accession>
<dbReference type="GO" id="GO:0005886">
    <property type="term" value="C:plasma membrane"/>
    <property type="evidence" value="ECO:0007669"/>
    <property type="project" value="UniProtKB-SubCell"/>
</dbReference>
<dbReference type="Gene3D" id="3.40.50.11720">
    <property type="entry name" value="3-Deoxy-D-manno-octulosonic-acid transferase, N-terminal domain"/>
    <property type="match status" value="1"/>
</dbReference>
<name>A0A7G8BL10_9BACT</name>
<comment type="catalytic activity">
    <reaction evidence="6 9">
        <text>lipid IVA (E. coli) + CMP-3-deoxy-beta-D-manno-octulosonate = alpha-Kdo-(2-&gt;6)-lipid IVA (E. coli) + CMP + H(+)</text>
        <dbReference type="Rhea" id="RHEA:28066"/>
        <dbReference type="ChEBI" id="CHEBI:15378"/>
        <dbReference type="ChEBI" id="CHEBI:58603"/>
        <dbReference type="ChEBI" id="CHEBI:60364"/>
        <dbReference type="ChEBI" id="CHEBI:60377"/>
        <dbReference type="ChEBI" id="CHEBI:85987"/>
        <dbReference type="EC" id="2.4.99.12"/>
    </reaction>
</comment>
<dbReference type="GO" id="GO:0043842">
    <property type="term" value="F:Kdo transferase activity"/>
    <property type="evidence" value="ECO:0007669"/>
    <property type="project" value="UniProtKB-EC"/>
</dbReference>
<keyword evidence="9" id="KW-0472">Membrane</keyword>
<evidence type="ECO:0000259" key="10">
    <source>
        <dbReference type="Pfam" id="PF04413"/>
    </source>
</evidence>
<evidence type="ECO:0000256" key="8">
    <source>
        <dbReference type="PIRSR" id="PIRSR639901-2"/>
    </source>
</evidence>
<dbReference type="EC" id="2.4.99.12" evidence="2 9"/>
<dbReference type="Proteomes" id="UP000515312">
    <property type="component" value="Chromosome"/>
</dbReference>
<evidence type="ECO:0000256" key="7">
    <source>
        <dbReference type="PIRSR" id="PIRSR639901-1"/>
    </source>
</evidence>
<comment type="function">
    <text evidence="9">Involved in lipopolysaccharide (LPS) biosynthesis. Catalyzes the transfer of 3-deoxy-D-manno-octulosonate (Kdo) residue(s) from CMP-Kdo to lipid IV(A), the tetraacyldisaccharide-1,4'-bisphosphate precursor of lipid A.</text>
</comment>
<keyword evidence="12" id="KW-1185">Reference proteome</keyword>
<gene>
    <name evidence="11" type="ORF">H7849_04480</name>
</gene>
<feature type="site" description="Transition state stabilizer" evidence="8">
    <location>
        <position position="132"/>
    </location>
</feature>
<comment type="similarity">
    <text evidence="9">Belongs to the glycosyltransferase group 1 family.</text>
</comment>
<protein>
    <recommendedName>
        <fullName evidence="3 9">3-deoxy-D-manno-octulosonic acid transferase</fullName>
        <shortName evidence="9">Kdo transferase</shortName>
        <ecNumber evidence="2 9">2.4.99.12</ecNumber>
    </recommendedName>
    <alternativeName>
        <fullName evidence="5 9">Lipid IV(A) 3-deoxy-D-manno-octulosonic acid transferase</fullName>
    </alternativeName>
</protein>
<dbReference type="PANTHER" id="PTHR42755">
    <property type="entry name" value="3-DEOXY-MANNO-OCTULOSONATE CYTIDYLYLTRANSFERASE"/>
    <property type="match status" value="1"/>
</dbReference>
<reference evidence="11 12" key="1">
    <citation type="submission" date="2020-08" db="EMBL/GenBank/DDBJ databases">
        <title>Edaphobacter telluris sp. nov. and Acidobacterium dinghuensis sp. nov., two acidobacteria isolated from forest soil.</title>
        <authorList>
            <person name="Fu J."/>
            <person name="Qiu L."/>
        </authorList>
    </citation>
    <scope>NUCLEOTIDE SEQUENCE [LARGE SCALE GENOMIC DNA]</scope>
    <source>
        <strain evidence="11">4Y35</strain>
    </source>
</reference>
<evidence type="ECO:0000313" key="12">
    <source>
        <dbReference type="Proteomes" id="UP000515312"/>
    </source>
</evidence>
<evidence type="ECO:0000256" key="4">
    <source>
        <dbReference type="ARBA" id="ARBA00022679"/>
    </source>
</evidence>
<dbReference type="EMBL" id="CP060394">
    <property type="protein sequence ID" value="QNI33230.1"/>
    <property type="molecule type" value="Genomic_DNA"/>
</dbReference>
<dbReference type="PANTHER" id="PTHR42755:SF1">
    <property type="entry name" value="3-DEOXY-D-MANNO-OCTULOSONIC ACID TRANSFERASE, MITOCHONDRIAL-RELATED"/>
    <property type="match status" value="1"/>
</dbReference>
<dbReference type="GO" id="GO:0009245">
    <property type="term" value="P:lipid A biosynthetic process"/>
    <property type="evidence" value="ECO:0007669"/>
    <property type="project" value="TreeGrafter"/>
</dbReference>
<evidence type="ECO:0000256" key="9">
    <source>
        <dbReference type="RuleBase" id="RU365103"/>
    </source>
</evidence>
<evidence type="ECO:0000256" key="6">
    <source>
        <dbReference type="ARBA" id="ARBA00049183"/>
    </source>
</evidence>
<evidence type="ECO:0000256" key="3">
    <source>
        <dbReference type="ARBA" id="ARBA00019077"/>
    </source>
</evidence>
<dbReference type="AlphaFoldDB" id="A0A7G8BL10"/>
<evidence type="ECO:0000313" key="11">
    <source>
        <dbReference type="EMBL" id="QNI33230.1"/>
    </source>
</evidence>
<dbReference type="InterPro" id="IPR007507">
    <property type="entry name" value="Glycos_transf_N"/>
</dbReference>
<dbReference type="Gene3D" id="3.40.50.2000">
    <property type="entry name" value="Glycogen Phosphorylase B"/>
    <property type="match status" value="1"/>
</dbReference>
<feature type="site" description="Transition state stabilizer" evidence="8">
    <location>
        <position position="208"/>
    </location>
</feature>
<dbReference type="Pfam" id="PF04413">
    <property type="entry name" value="Glycos_transf_N"/>
    <property type="match status" value="1"/>
</dbReference>
<feature type="domain" description="3-deoxy-D-manno-octulosonic-acid transferase N-terminal" evidence="10">
    <location>
        <begin position="33"/>
        <end position="211"/>
    </location>
</feature>
<dbReference type="GO" id="GO:0009244">
    <property type="term" value="P:lipopolysaccharide core region biosynthetic process"/>
    <property type="evidence" value="ECO:0007669"/>
    <property type="project" value="UniProtKB-UniRule"/>
</dbReference>
<dbReference type="InterPro" id="IPR038107">
    <property type="entry name" value="Glycos_transf_N_sf"/>
</dbReference>
<sequence>MLLFYSLALALVIILGAPYWLFRMATSGKYREGLGERLGFVPKRLISRFSGPIIWVHAVSVGELLAATRMIEDLKRTLPGWRIVVSTTTRTGQTLARERFGVENVFYFPLDFAFAVRAYVRRLKPRLLVLMETEFWPRLLFECNRSGVHVAVVNARISDRSWPRYLRLRFLWKRLLGSLRIVLAQSESDVDRLRTIGAANVRYGGNLKYDIHVADPAAVTQALAQRIVAGSKVLVCGSTLEGEETILLDAVPSDVLLILAPRHPERFDSVKRLLESCDKPWVQRTQWMNAQTPLSAPTIFLLDSIGELASIYSLATVAFVGGSLVSGGGHNPLEAAQFRVPVVMGPNYQNFRTIVDVLRAQDAIRIVQPTEIGNELNVLLSDELATKAIGERAHAVFSAEAGATARAVDALTEIVSERP</sequence>
<dbReference type="InterPro" id="IPR039901">
    <property type="entry name" value="Kdotransferase"/>
</dbReference>
<keyword evidence="4 9" id="KW-0808">Transferase</keyword>
<comment type="subcellular location">
    <subcellularLocation>
        <location evidence="9">Cell membrane</location>
    </subcellularLocation>
</comment>
<evidence type="ECO:0000256" key="1">
    <source>
        <dbReference type="ARBA" id="ARBA00004713"/>
    </source>
</evidence>
<dbReference type="SUPFAM" id="SSF53756">
    <property type="entry name" value="UDP-Glycosyltransferase/glycogen phosphorylase"/>
    <property type="match status" value="1"/>
</dbReference>
<evidence type="ECO:0000256" key="2">
    <source>
        <dbReference type="ARBA" id="ARBA00012621"/>
    </source>
</evidence>